<feature type="chain" id="PRO_5008585139" description="Peptidase S1 domain-containing protein" evidence="1">
    <location>
        <begin position="24"/>
        <end position="608"/>
    </location>
</feature>
<dbReference type="GO" id="GO:0006508">
    <property type="term" value="P:proteolysis"/>
    <property type="evidence" value="ECO:0007669"/>
    <property type="project" value="InterPro"/>
</dbReference>
<dbReference type="PROSITE" id="PS50240">
    <property type="entry name" value="TRYPSIN_DOM"/>
    <property type="match status" value="1"/>
</dbReference>
<evidence type="ECO:0000313" key="3">
    <source>
        <dbReference type="EMBL" id="JAS87545.1"/>
    </source>
</evidence>
<dbReference type="PANTHER" id="PTHR24260">
    <property type="match status" value="1"/>
</dbReference>
<dbReference type="InterPro" id="IPR051333">
    <property type="entry name" value="CLIP_Serine_Protease"/>
</dbReference>
<name>A0A1B6IKW9_9HEMI</name>
<dbReference type="InterPro" id="IPR001254">
    <property type="entry name" value="Trypsin_dom"/>
</dbReference>
<protein>
    <recommendedName>
        <fullName evidence="2">Peptidase S1 domain-containing protein</fullName>
    </recommendedName>
</protein>
<sequence length="608" mass="70734">MISTISMLLLGISIIYCLKLVTSFEGLTGKQLARIRTLKDHVGCRDTYYEIGPKEYKMPWFCVRPSECTKKWDLLKPPAKPRYAHEQTSLLDSSNCKDRWFNDGYTECCFIGNLEEFGNFDLADWPKMSYDYDEQFWESTRKAVNAMYMEDNPMLEGDWLFHQLEICAMYPVGVNSNSTLYTPHFCVDTPACDEEKNKSPVQGVDQKRFKWCEPTKNPYDVRVAAPRANGVSCCHPNAITNSPSNSSFAFRTFPTYSRYAPGFRAALQCELYSKNVCNGVDDMCPYRILYKNWTESAPMEAYHQAMIGIKKPRVQVFFCQGALVSRQFILSAAYCGEYDYTKANLVLLGDYDTRDVGEPYSDELITYIVEHMDLPPGPRKFVHLDTDFYHSDIMLFKLWRTITFSAFRRPACIVHESRSLEWPKWITSTRHGLFTGYASPFGDEGWSNTVKKFILEEVLYHNKLCIGYYGVNDSKPFPMNESVIGEFCATLPNSKFQIEYDLQYPSQYERWGPCKFDTGGAFTYLMTVPYCQLVVTGILSQPPLHCTSQRPHLFRRILSNVLWIERIIYKDEFDIFGFDMSWPTCDRFNWQFIDMTFMSRRNNQWTIK</sequence>
<gene>
    <name evidence="3" type="ORF">g.17572</name>
</gene>
<dbReference type="SMART" id="SM00020">
    <property type="entry name" value="Tryp_SPc"/>
    <property type="match status" value="1"/>
</dbReference>
<evidence type="ECO:0000259" key="2">
    <source>
        <dbReference type="PROSITE" id="PS50240"/>
    </source>
</evidence>
<accession>A0A1B6IKW9</accession>
<dbReference type="Pfam" id="PF00089">
    <property type="entry name" value="Trypsin"/>
    <property type="match status" value="1"/>
</dbReference>
<proteinExistence type="predicted"/>
<dbReference type="EMBL" id="GECU01020161">
    <property type="protein sequence ID" value="JAS87545.1"/>
    <property type="molecule type" value="Transcribed_RNA"/>
</dbReference>
<keyword evidence="1" id="KW-0732">Signal</keyword>
<organism evidence="3">
    <name type="scientific">Homalodisca liturata</name>
    <dbReference type="NCBI Taxonomy" id="320908"/>
    <lineage>
        <taxon>Eukaryota</taxon>
        <taxon>Metazoa</taxon>
        <taxon>Ecdysozoa</taxon>
        <taxon>Arthropoda</taxon>
        <taxon>Hexapoda</taxon>
        <taxon>Insecta</taxon>
        <taxon>Pterygota</taxon>
        <taxon>Neoptera</taxon>
        <taxon>Paraneoptera</taxon>
        <taxon>Hemiptera</taxon>
        <taxon>Auchenorrhyncha</taxon>
        <taxon>Membracoidea</taxon>
        <taxon>Cicadellidae</taxon>
        <taxon>Cicadellinae</taxon>
        <taxon>Proconiini</taxon>
        <taxon>Homalodisca</taxon>
    </lineage>
</organism>
<feature type="signal peptide" evidence="1">
    <location>
        <begin position="1"/>
        <end position="23"/>
    </location>
</feature>
<dbReference type="PANTHER" id="PTHR24260:SF136">
    <property type="entry name" value="GH08193P-RELATED"/>
    <property type="match status" value="1"/>
</dbReference>
<dbReference type="Gene3D" id="2.40.10.10">
    <property type="entry name" value="Trypsin-like serine proteases"/>
    <property type="match status" value="1"/>
</dbReference>
<reference evidence="3" key="1">
    <citation type="submission" date="2015-11" db="EMBL/GenBank/DDBJ databases">
        <title>De novo transcriptome assembly of four potential Pierce s Disease insect vectors from Arizona vineyards.</title>
        <authorList>
            <person name="Tassone E.E."/>
        </authorList>
    </citation>
    <scope>NUCLEOTIDE SEQUENCE</scope>
</reference>
<feature type="domain" description="Peptidase S1" evidence="2">
    <location>
        <begin position="276"/>
        <end position="569"/>
    </location>
</feature>
<dbReference type="InterPro" id="IPR009003">
    <property type="entry name" value="Peptidase_S1_PA"/>
</dbReference>
<dbReference type="InterPro" id="IPR043504">
    <property type="entry name" value="Peptidase_S1_PA_chymotrypsin"/>
</dbReference>
<dbReference type="GO" id="GO:0004252">
    <property type="term" value="F:serine-type endopeptidase activity"/>
    <property type="evidence" value="ECO:0007669"/>
    <property type="project" value="InterPro"/>
</dbReference>
<evidence type="ECO:0000256" key="1">
    <source>
        <dbReference type="SAM" id="SignalP"/>
    </source>
</evidence>
<dbReference type="AlphaFoldDB" id="A0A1B6IKW9"/>
<dbReference type="SUPFAM" id="SSF50494">
    <property type="entry name" value="Trypsin-like serine proteases"/>
    <property type="match status" value="1"/>
</dbReference>